<keyword evidence="3" id="KW-0820">tRNA-binding</keyword>
<evidence type="ECO:0000256" key="4">
    <source>
        <dbReference type="ARBA" id="ARBA00022649"/>
    </source>
</evidence>
<evidence type="ECO:0000256" key="1">
    <source>
        <dbReference type="ARBA" id="ARBA00009342"/>
    </source>
</evidence>
<name>A0A756YE20_SALER</name>
<evidence type="ECO:0000259" key="8">
    <source>
        <dbReference type="Pfam" id="PF13508"/>
    </source>
</evidence>
<reference evidence="9" key="1">
    <citation type="journal article" date="2018" name="Genome Biol.">
        <title>SKESA: strategic k-mer extension for scrupulous assemblies.</title>
        <authorList>
            <person name="Souvorov A."/>
            <person name="Agarwala R."/>
            <person name="Lipman D.J."/>
        </authorList>
    </citation>
    <scope>NUCLEOTIDE SEQUENCE</scope>
    <source>
        <strain evidence="9">MA.CK_97/00011857</strain>
    </source>
</reference>
<keyword evidence="5 9" id="KW-0808">Transferase</keyword>
<dbReference type="Pfam" id="PF13508">
    <property type="entry name" value="Acetyltransf_7"/>
    <property type="match status" value="1"/>
</dbReference>
<dbReference type="GO" id="GO:0016747">
    <property type="term" value="F:acyltransferase activity, transferring groups other than amino-acyl groups"/>
    <property type="evidence" value="ECO:0007669"/>
    <property type="project" value="InterPro"/>
</dbReference>
<dbReference type="Gene3D" id="3.40.630.30">
    <property type="match status" value="1"/>
</dbReference>
<keyword evidence="4" id="KW-1277">Toxin-antitoxin system</keyword>
<protein>
    <submittedName>
        <fullName evidence="9">GNAT family N-acetyltransferase</fullName>
    </submittedName>
</protein>
<dbReference type="AlphaFoldDB" id="A0A756YE20"/>
<dbReference type="EMBL" id="DAAXCJ010000012">
    <property type="protein sequence ID" value="HAG0390710.1"/>
    <property type="molecule type" value="Genomic_DNA"/>
</dbReference>
<accession>A0A756YE20</accession>
<keyword evidence="6" id="KW-0012">Acyltransferase</keyword>
<comment type="caution">
    <text evidence="9">The sequence shown here is derived from an EMBL/GenBank/DDBJ whole genome shotgun (WGS) entry which is preliminary data.</text>
</comment>
<evidence type="ECO:0000313" key="9">
    <source>
        <dbReference type="EMBL" id="HAG0390710.1"/>
    </source>
</evidence>
<evidence type="ECO:0000256" key="6">
    <source>
        <dbReference type="ARBA" id="ARBA00023315"/>
    </source>
</evidence>
<reference evidence="9" key="2">
    <citation type="submission" date="2020-02" db="EMBL/GenBank/DDBJ databases">
        <authorList>
            <consortium name="NCBI Pathogen Detection Project"/>
        </authorList>
    </citation>
    <scope>NUCLEOTIDE SEQUENCE</scope>
    <source>
        <strain evidence="9">MA.CK_97/00011857</strain>
    </source>
</reference>
<dbReference type="GO" id="GO:0000049">
    <property type="term" value="F:tRNA binding"/>
    <property type="evidence" value="ECO:0007669"/>
    <property type="project" value="UniProtKB-KW"/>
</dbReference>
<evidence type="ECO:0000256" key="7">
    <source>
        <dbReference type="ARBA" id="ARBA00049880"/>
    </source>
</evidence>
<evidence type="ECO:0000256" key="5">
    <source>
        <dbReference type="ARBA" id="ARBA00022679"/>
    </source>
</evidence>
<keyword evidence="3" id="KW-0694">RNA-binding</keyword>
<evidence type="ECO:0000256" key="3">
    <source>
        <dbReference type="ARBA" id="ARBA00022555"/>
    </source>
</evidence>
<proteinExistence type="inferred from homology"/>
<dbReference type="PANTHER" id="PTHR36449">
    <property type="entry name" value="ACETYLTRANSFERASE-RELATED"/>
    <property type="match status" value="1"/>
</dbReference>
<dbReference type="InterPro" id="IPR016181">
    <property type="entry name" value="Acyl_CoA_acyltransferase"/>
</dbReference>
<sequence length="156" mass="17157">MMLFLSSTSSHQLAEFVSDETVLDDWLKQRGLKNQALGAARTFVVCKGTKQVVGFYSLATGSVNHVEATGSLRRNMPDPIPVIILARLAVDVSFRGQGLGADLLHDAVLRCYRVAENIGVRAIMVHALTEGAKGFYIHHCFKASKTQERTLFLKLP</sequence>
<feature type="domain" description="N-acetyltransferase" evidence="8">
    <location>
        <begin position="42"/>
        <end position="139"/>
    </location>
</feature>
<organism evidence="9">
    <name type="scientific">Salmonella enterica</name>
    <name type="common">Salmonella choleraesuis</name>
    <dbReference type="NCBI Taxonomy" id="28901"/>
    <lineage>
        <taxon>Bacteria</taxon>
        <taxon>Pseudomonadati</taxon>
        <taxon>Pseudomonadota</taxon>
        <taxon>Gammaproteobacteria</taxon>
        <taxon>Enterobacterales</taxon>
        <taxon>Enterobacteriaceae</taxon>
        <taxon>Salmonella</taxon>
    </lineage>
</organism>
<dbReference type="PANTHER" id="PTHR36449:SF1">
    <property type="entry name" value="ACETYLTRANSFERASE"/>
    <property type="match status" value="1"/>
</dbReference>
<evidence type="ECO:0000256" key="2">
    <source>
        <dbReference type="ARBA" id="ARBA00022491"/>
    </source>
</evidence>
<dbReference type="SUPFAM" id="SSF55729">
    <property type="entry name" value="Acyl-CoA N-acyltransferases (Nat)"/>
    <property type="match status" value="1"/>
</dbReference>
<comment type="catalytic activity">
    <reaction evidence="7">
        <text>glycyl-tRNA(Gly) + acetyl-CoA = N-acetylglycyl-tRNA(Gly) + CoA + H(+)</text>
        <dbReference type="Rhea" id="RHEA:81867"/>
        <dbReference type="Rhea" id="RHEA-COMP:9683"/>
        <dbReference type="Rhea" id="RHEA-COMP:19766"/>
        <dbReference type="ChEBI" id="CHEBI:15378"/>
        <dbReference type="ChEBI" id="CHEBI:57287"/>
        <dbReference type="ChEBI" id="CHEBI:57288"/>
        <dbReference type="ChEBI" id="CHEBI:78522"/>
        <dbReference type="ChEBI" id="CHEBI:232036"/>
    </reaction>
</comment>
<gene>
    <name evidence="9" type="ORF">G8S59_004006</name>
</gene>
<comment type="similarity">
    <text evidence="1">Belongs to the acetyltransferase family. GNAT subfamily.</text>
</comment>
<keyword evidence="2" id="KW-0678">Repressor</keyword>
<dbReference type="InterPro" id="IPR000182">
    <property type="entry name" value="GNAT_dom"/>
</dbReference>